<protein>
    <submittedName>
        <fullName evidence="2">Methyltransferase, FkbM family</fullName>
    </submittedName>
</protein>
<dbReference type="SUPFAM" id="SSF53335">
    <property type="entry name" value="S-adenosyl-L-methionine-dependent methyltransferases"/>
    <property type="match status" value="1"/>
</dbReference>
<dbReference type="InterPro" id="IPR006342">
    <property type="entry name" value="FkbM_mtfrase"/>
</dbReference>
<dbReference type="Proteomes" id="UP000014065">
    <property type="component" value="Unassembled WGS sequence"/>
</dbReference>
<dbReference type="GO" id="GO:0008168">
    <property type="term" value="F:methyltransferase activity"/>
    <property type="evidence" value="ECO:0007669"/>
    <property type="project" value="UniProtKB-KW"/>
</dbReference>
<dbReference type="CDD" id="cd02440">
    <property type="entry name" value="AdoMet_MTases"/>
    <property type="match status" value="1"/>
</dbReference>
<dbReference type="GO" id="GO:0032259">
    <property type="term" value="P:methylation"/>
    <property type="evidence" value="ECO:0007669"/>
    <property type="project" value="UniProtKB-KW"/>
</dbReference>
<gene>
    <name evidence="2" type="ORF">BG20_I1671</name>
</gene>
<dbReference type="RefSeq" id="WP_010193016.1">
    <property type="nucleotide sequence ID" value="NZ_AHJG01000207.1"/>
</dbReference>
<dbReference type="NCBIfam" id="TIGR01444">
    <property type="entry name" value="fkbM_fam"/>
    <property type="match status" value="1"/>
</dbReference>
<keyword evidence="2" id="KW-0489">Methyltransferase</keyword>
<dbReference type="AlphaFoldDB" id="S2EKI1"/>
<accession>S2EKI1</accession>
<keyword evidence="2" id="KW-0808">Transferase</keyword>
<keyword evidence="3" id="KW-1185">Reference proteome</keyword>
<organism evidence="2 3">
    <name type="scientific">Candidatus Nitrosarchaeum limnium BG20</name>
    <dbReference type="NCBI Taxonomy" id="859192"/>
    <lineage>
        <taxon>Archaea</taxon>
        <taxon>Nitrososphaerota</taxon>
        <taxon>Nitrososphaeria</taxon>
        <taxon>Nitrosopumilales</taxon>
        <taxon>Nitrosopumilaceae</taxon>
        <taxon>Nitrosarchaeum</taxon>
    </lineage>
</organism>
<dbReference type="InterPro" id="IPR052514">
    <property type="entry name" value="SAM-dependent_MTase"/>
</dbReference>
<comment type="caution">
    <text evidence="2">The sequence shown here is derived from an EMBL/GenBank/DDBJ whole genome shotgun (WGS) entry which is preliminary data.</text>
</comment>
<dbReference type="PANTHER" id="PTHR34203">
    <property type="entry name" value="METHYLTRANSFERASE, FKBM FAMILY PROTEIN"/>
    <property type="match status" value="1"/>
</dbReference>
<dbReference type="PANTHER" id="PTHR34203:SF15">
    <property type="entry name" value="SLL1173 PROTEIN"/>
    <property type="match status" value="1"/>
</dbReference>
<feature type="domain" description="Methyltransferase FkbM" evidence="1">
    <location>
        <begin position="72"/>
        <end position="235"/>
    </location>
</feature>
<evidence type="ECO:0000313" key="2">
    <source>
        <dbReference type="EMBL" id="EPA05162.1"/>
    </source>
</evidence>
<proteinExistence type="predicted"/>
<dbReference type="EMBL" id="AHJG01000207">
    <property type="protein sequence ID" value="EPA05162.1"/>
    <property type="molecule type" value="Genomic_DNA"/>
</dbReference>
<dbReference type="Gene3D" id="3.40.50.150">
    <property type="entry name" value="Vaccinia Virus protein VP39"/>
    <property type="match status" value="1"/>
</dbReference>
<dbReference type="Pfam" id="PF05050">
    <property type="entry name" value="Methyltransf_21"/>
    <property type="match status" value="1"/>
</dbReference>
<evidence type="ECO:0000313" key="3">
    <source>
        <dbReference type="Proteomes" id="UP000014065"/>
    </source>
</evidence>
<dbReference type="OrthoDB" id="10394at2157"/>
<reference evidence="2 3" key="1">
    <citation type="journal article" date="2012" name="J. Bacteriol.">
        <title>Genome Sequence of "Candidatus Nitrosoarchaeum limnia" BG20, a Low-Salinity Ammonia-Oxidizing Archaeon from the San Francisco Bay Estuary.</title>
        <authorList>
            <person name="Mosier A.C."/>
            <person name="Allen E.E."/>
            <person name="Kim M."/>
            <person name="Ferriera S."/>
            <person name="Francis C.A."/>
        </authorList>
    </citation>
    <scope>NUCLEOTIDE SEQUENCE [LARGE SCALE GENOMIC DNA]</scope>
    <source>
        <strain evidence="2 3">BG20</strain>
    </source>
</reference>
<evidence type="ECO:0000259" key="1">
    <source>
        <dbReference type="Pfam" id="PF05050"/>
    </source>
</evidence>
<name>S2EKI1_9ARCH</name>
<sequence>MSRGYGFGKRKPVRKILRVIESILKSDFAEIEGNKMFLGKGDPHSISIEGVFGKLDTEIIKNCIKTGDIVVDLGANIGYYTLIAAKLVGDKGKVFAFEPEPKNFEILKKNVELNNYQNVILEQKAVSDVNEKINLYLSEGIGTHSIKLKQNIKQTIQVESIRLDDYFSNLNLTDKINFIKIDVEGAEFRALNGMNMILKQSKHLKIFTEFMKNFIVESGTEPKDMLELLINNGFNISYVDDEKNRLVPIDIEHLLNADDSKTNNILCERNL</sequence>
<dbReference type="InterPro" id="IPR029063">
    <property type="entry name" value="SAM-dependent_MTases_sf"/>
</dbReference>